<gene>
    <name evidence="1" type="ORF">M9426_06430</name>
</gene>
<evidence type="ECO:0008006" key="3">
    <source>
        <dbReference type="Google" id="ProtNLM"/>
    </source>
</evidence>
<dbReference type="RefSeq" id="WP_250341699.1">
    <property type="nucleotide sequence ID" value="NZ_CP097885.1"/>
</dbReference>
<keyword evidence="2" id="KW-1185">Reference proteome</keyword>
<dbReference type="Proteomes" id="UP001056218">
    <property type="component" value="Chromosome"/>
</dbReference>
<reference evidence="1 2" key="1">
    <citation type="submission" date="2022-05" db="EMBL/GenBank/DDBJ databases">
        <title>Identification of Peptoniphilus vaginalis-like Bacteria, Peptoniphilus septimus sp. nov. from Blood Cultures in a Cervical Cancer Patient receiving Chemotherapy: Case and Implications.</title>
        <authorList>
            <person name="Zhan X.-Y."/>
        </authorList>
    </citation>
    <scope>NUCLEOTIDE SEQUENCE [LARGE SCALE GENOMIC DNA]</scope>
    <source>
        <strain evidence="1 2">SAHP1</strain>
    </source>
</reference>
<evidence type="ECO:0000313" key="2">
    <source>
        <dbReference type="Proteomes" id="UP001056218"/>
    </source>
</evidence>
<dbReference type="EMBL" id="CP097885">
    <property type="protein sequence ID" value="URN40887.1"/>
    <property type="molecule type" value="Genomic_DNA"/>
</dbReference>
<sequence>MKKLETIVTLIQKPTEVEFACPYCKADVSEDFEEFLDDQGLSWSDFSDWKYEKIKCPFCGVEIEPEYEFD</sequence>
<evidence type="ECO:0000313" key="1">
    <source>
        <dbReference type="EMBL" id="URN40887.1"/>
    </source>
</evidence>
<accession>A0ABY4TLN9</accession>
<organism evidence="1 2">
    <name type="scientific">Peptoniphilus genitalis</name>
    <dbReference type="NCBI Taxonomy" id="3036303"/>
    <lineage>
        <taxon>Bacteria</taxon>
        <taxon>Bacillati</taxon>
        <taxon>Bacillota</taxon>
        <taxon>Tissierellia</taxon>
        <taxon>Tissierellales</taxon>
        <taxon>Peptoniphilaceae</taxon>
        <taxon>Peptoniphilus</taxon>
    </lineage>
</organism>
<proteinExistence type="predicted"/>
<name>A0ABY4TLN9_9FIRM</name>
<protein>
    <recommendedName>
        <fullName evidence="3">CpXC domain-containing protein</fullName>
    </recommendedName>
</protein>